<feature type="domain" description="MAP3K TRAFs-binding" evidence="7">
    <location>
        <begin position="29"/>
        <end position="199"/>
    </location>
</feature>
<dbReference type="OrthoDB" id="275301at2759"/>
<feature type="signal peptide" evidence="6">
    <location>
        <begin position="1"/>
        <end position="27"/>
    </location>
</feature>
<dbReference type="PANTHER" id="PTHR11584:SF394">
    <property type="entry name" value="APOPTOTIC SIGNAL-REGULATING KINASE 1, ISOFORM C"/>
    <property type="match status" value="1"/>
</dbReference>
<protein>
    <submittedName>
        <fullName evidence="10">DUF4071 domain-containing protein</fullName>
    </submittedName>
</protein>
<dbReference type="InterPro" id="IPR025136">
    <property type="entry name" value="MAP3K_TRAF-bd"/>
</dbReference>
<feature type="chain" id="PRO_5043138349" evidence="6">
    <location>
        <begin position="28"/>
        <end position="233"/>
    </location>
</feature>
<evidence type="ECO:0000259" key="7">
    <source>
        <dbReference type="Pfam" id="PF13281"/>
    </source>
</evidence>
<name>A0A183B3Z3_9TREM</name>
<dbReference type="PANTHER" id="PTHR11584">
    <property type="entry name" value="SERINE/THREONINE PROTEIN KINASE"/>
    <property type="match status" value="1"/>
</dbReference>
<accession>A0A183B3Z3</accession>
<dbReference type="GO" id="GO:0005524">
    <property type="term" value="F:ATP binding"/>
    <property type="evidence" value="ECO:0007669"/>
    <property type="project" value="UniProtKB-KW"/>
</dbReference>
<gene>
    <name evidence="8" type="ORF">ECPE_LOCUS13928</name>
</gene>
<keyword evidence="2" id="KW-0808">Transferase</keyword>
<evidence type="ECO:0000313" key="8">
    <source>
        <dbReference type="EMBL" id="VDP91200.1"/>
    </source>
</evidence>
<keyword evidence="4" id="KW-0418">Kinase</keyword>
<keyword evidence="5" id="KW-0067">ATP-binding</keyword>
<dbReference type="EMBL" id="UZAN01056320">
    <property type="protein sequence ID" value="VDP91200.1"/>
    <property type="molecule type" value="Genomic_DNA"/>
</dbReference>
<evidence type="ECO:0000256" key="4">
    <source>
        <dbReference type="ARBA" id="ARBA00022777"/>
    </source>
</evidence>
<evidence type="ECO:0000256" key="1">
    <source>
        <dbReference type="ARBA" id="ARBA00022527"/>
    </source>
</evidence>
<evidence type="ECO:0000313" key="10">
    <source>
        <dbReference type="WBParaSite" id="ECPE_0001396801-mRNA-1"/>
    </source>
</evidence>
<sequence length="233" mass="26536">MHCSRFFSGNYYYALLFLAALILYTQRDQLLATCENPSADMFGLLGRIHKERFVESKFTDQEALTAAIESYRNGFQADPNEYMGVNLANLLVCTGQELSSSQELNRICNVLNLRIGRKGDISKLTDYWDVATFFEVRVLLEEYTSAVRAVERIYAMDPPIWQLASTLRNIRLINQFRKPAHDKVKLTPARRLFDFWMEFLSDVVTESGQSLQNSTNGIISSAELTGNGSECSR</sequence>
<evidence type="ECO:0000256" key="6">
    <source>
        <dbReference type="SAM" id="SignalP"/>
    </source>
</evidence>
<reference evidence="10" key="1">
    <citation type="submission" date="2016-06" db="UniProtKB">
        <authorList>
            <consortium name="WormBaseParasite"/>
        </authorList>
    </citation>
    <scope>IDENTIFICATION</scope>
</reference>
<dbReference type="Pfam" id="PF13281">
    <property type="entry name" value="MAP3K_TRAF_bd"/>
    <property type="match status" value="1"/>
</dbReference>
<dbReference type="WBParaSite" id="ECPE_0001396801-mRNA-1">
    <property type="protein sequence ID" value="ECPE_0001396801-mRNA-1"/>
    <property type="gene ID" value="ECPE_0001396801"/>
</dbReference>
<evidence type="ECO:0000256" key="2">
    <source>
        <dbReference type="ARBA" id="ARBA00022679"/>
    </source>
</evidence>
<evidence type="ECO:0000313" key="9">
    <source>
        <dbReference type="Proteomes" id="UP000272942"/>
    </source>
</evidence>
<organism evidence="10">
    <name type="scientific">Echinostoma caproni</name>
    <dbReference type="NCBI Taxonomy" id="27848"/>
    <lineage>
        <taxon>Eukaryota</taxon>
        <taxon>Metazoa</taxon>
        <taxon>Spiralia</taxon>
        <taxon>Lophotrochozoa</taxon>
        <taxon>Platyhelminthes</taxon>
        <taxon>Trematoda</taxon>
        <taxon>Digenea</taxon>
        <taxon>Plagiorchiida</taxon>
        <taxon>Echinostomata</taxon>
        <taxon>Echinostomatoidea</taxon>
        <taxon>Echinostomatidae</taxon>
        <taxon>Echinostoma</taxon>
    </lineage>
</organism>
<dbReference type="GO" id="GO:0004674">
    <property type="term" value="F:protein serine/threonine kinase activity"/>
    <property type="evidence" value="ECO:0007669"/>
    <property type="project" value="UniProtKB-KW"/>
</dbReference>
<evidence type="ECO:0000256" key="3">
    <source>
        <dbReference type="ARBA" id="ARBA00022741"/>
    </source>
</evidence>
<reference evidence="8 9" key="2">
    <citation type="submission" date="2018-11" db="EMBL/GenBank/DDBJ databases">
        <authorList>
            <consortium name="Pathogen Informatics"/>
        </authorList>
    </citation>
    <scope>NUCLEOTIDE SEQUENCE [LARGE SCALE GENOMIC DNA]</scope>
    <source>
        <strain evidence="8 9">Egypt</strain>
    </source>
</reference>
<keyword evidence="3" id="KW-0547">Nucleotide-binding</keyword>
<keyword evidence="1" id="KW-0723">Serine/threonine-protein kinase</keyword>
<keyword evidence="9" id="KW-1185">Reference proteome</keyword>
<dbReference type="Proteomes" id="UP000272942">
    <property type="component" value="Unassembled WGS sequence"/>
</dbReference>
<keyword evidence="6" id="KW-0732">Signal</keyword>
<evidence type="ECO:0000256" key="5">
    <source>
        <dbReference type="ARBA" id="ARBA00022840"/>
    </source>
</evidence>
<dbReference type="AlphaFoldDB" id="A0A183B3Z3"/>
<proteinExistence type="predicted"/>